<dbReference type="PANTHER" id="PTHR33992">
    <property type="entry name" value="RIBONUCLEASE P PROTEIN COMPONENT"/>
    <property type="match status" value="1"/>
</dbReference>
<evidence type="ECO:0000256" key="6">
    <source>
        <dbReference type="ARBA" id="ARBA00022884"/>
    </source>
</evidence>
<keyword evidence="3 7" id="KW-0540">Nuclease</keyword>
<proteinExistence type="inferred from homology"/>
<dbReference type="SUPFAM" id="SSF54211">
    <property type="entry name" value="Ribosomal protein S5 domain 2-like"/>
    <property type="match status" value="1"/>
</dbReference>
<dbReference type="GO" id="GO:0000049">
    <property type="term" value="F:tRNA binding"/>
    <property type="evidence" value="ECO:0007669"/>
    <property type="project" value="UniProtKB-UniRule"/>
</dbReference>
<dbReference type="NCBIfam" id="TIGR00188">
    <property type="entry name" value="rnpA"/>
    <property type="match status" value="1"/>
</dbReference>
<dbReference type="PANTHER" id="PTHR33992:SF1">
    <property type="entry name" value="RIBONUCLEASE P PROTEIN COMPONENT"/>
    <property type="match status" value="1"/>
</dbReference>
<dbReference type="Proteomes" id="UP000034653">
    <property type="component" value="Unassembled WGS sequence"/>
</dbReference>
<comment type="catalytic activity">
    <reaction evidence="7">
        <text>Endonucleolytic cleavage of RNA, removing 5'-extranucleotides from tRNA precursor.</text>
        <dbReference type="EC" id="3.1.26.5"/>
    </reaction>
</comment>
<dbReference type="InterPro" id="IPR020539">
    <property type="entry name" value="RNase_P_CS"/>
</dbReference>
<dbReference type="GO" id="GO:0001682">
    <property type="term" value="P:tRNA 5'-leader removal"/>
    <property type="evidence" value="ECO:0007669"/>
    <property type="project" value="UniProtKB-UniRule"/>
</dbReference>
<evidence type="ECO:0000313" key="9">
    <source>
        <dbReference type="EMBL" id="KKU12403.1"/>
    </source>
</evidence>
<keyword evidence="4 7" id="KW-0255">Endonuclease</keyword>
<reference evidence="9 10" key="1">
    <citation type="journal article" date="2015" name="Nature">
        <title>rRNA introns, odd ribosomes, and small enigmatic genomes across a large radiation of phyla.</title>
        <authorList>
            <person name="Brown C.T."/>
            <person name="Hug L.A."/>
            <person name="Thomas B.C."/>
            <person name="Sharon I."/>
            <person name="Castelle C.J."/>
            <person name="Singh A."/>
            <person name="Wilkins M.J."/>
            <person name="Williams K.H."/>
            <person name="Banfield J.F."/>
        </authorList>
    </citation>
    <scope>NUCLEOTIDE SEQUENCE [LARGE SCALE GENOMIC DNA]</scope>
</reference>
<keyword evidence="2 7" id="KW-0819">tRNA processing</keyword>
<keyword evidence="6 7" id="KW-0694">RNA-binding</keyword>
<dbReference type="EC" id="3.1.26.5" evidence="7 8"/>
<evidence type="ECO:0000256" key="8">
    <source>
        <dbReference type="NCBIfam" id="TIGR00188"/>
    </source>
</evidence>
<comment type="function">
    <text evidence="1 7">RNaseP catalyzes the removal of the 5'-leader sequence from pre-tRNA to produce the mature 5'-terminus. It can also cleave other RNA substrates such as 4.5S RNA. The protein component plays an auxiliary but essential role in vivo by binding to the 5'-leader sequence and broadening the substrate specificity of the ribozyme.</text>
</comment>
<comment type="similarity">
    <text evidence="7">Belongs to the RnpA family.</text>
</comment>
<dbReference type="AlphaFoldDB" id="A0A0G1Q3Y5"/>
<name>A0A0G1Q3Y5_9BACT</name>
<dbReference type="PROSITE" id="PS00648">
    <property type="entry name" value="RIBONUCLEASE_P"/>
    <property type="match status" value="1"/>
</dbReference>
<protein>
    <recommendedName>
        <fullName evidence="7 8">Ribonuclease P protein component</fullName>
        <shortName evidence="7">RNase P protein</shortName>
        <shortName evidence="7">RNaseP protein</shortName>
        <ecNumber evidence="7 8">3.1.26.5</ecNumber>
    </recommendedName>
    <alternativeName>
        <fullName evidence="7">Protein C5</fullName>
    </alternativeName>
</protein>
<evidence type="ECO:0000256" key="7">
    <source>
        <dbReference type="HAMAP-Rule" id="MF_00227"/>
    </source>
</evidence>
<evidence type="ECO:0000256" key="5">
    <source>
        <dbReference type="ARBA" id="ARBA00022801"/>
    </source>
</evidence>
<dbReference type="GO" id="GO:0004526">
    <property type="term" value="F:ribonuclease P activity"/>
    <property type="evidence" value="ECO:0007669"/>
    <property type="project" value="UniProtKB-UniRule"/>
</dbReference>
<keyword evidence="5 7" id="KW-0378">Hydrolase</keyword>
<comment type="subunit">
    <text evidence="7">Consists of a catalytic RNA component (M1 or rnpB) and a protein subunit.</text>
</comment>
<accession>A0A0G1Q3Y5</accession>
<dbReference type="HAMAP" id="MF_00227">
    <property type="entry name" value="RNase_P"/>
    <property type="match status" value="1"/>
</dbReference>
<dbReference type="InterPro" id="IPR000100">
    <property type="entry name" value="RNase_P"/>
</dbReference>
<dbReference type="PATRIC" id="fig|1618559.3.peg.8"/>
<evidence type="ECO:0000313" key="10">
    <source>
        <dbReference type="Proteomes" id="UP000034653"/>
    </source>
</evidence>
<evidence type="ECO:0000256" key="1">
    <source>
        <dbReference type="ARBA" id="ARBA00002663"/>
    </source>
</evidence>
<dbReference type="GO" id="GO:0042781">
    <property type="term" value="F:3'-tRNA processing endoribonuclease activity"/>
    <property type="evidence" value="ECO:0007669"/>
    <property type="project" value="TreeGrafter"/>
</dbReference>
<dbReference type="Gene3D" id="3.30.230.10">
    <property type="match status" value="1"/>
</dbReference>
<dbReference type="GO" id="GO:0030677">
    <property type="term" value="C:ribonuclease P complex"/>
    <property type="evidence" value="ECO:0007669"/>
    <property type="project" value="TreeGrafter"/>
</dbReference>
<dbReference type="InterPro" id="IPR014721">
    <property type="entry name" value="Ribsml_uS5_D2-typ_fold_subgr"/>
</dbReference>
<dbReference type="EMBL" id="LCLG01000001">
    <property type="protein sequence ID" value="KKU12403.1"/>
    <property type="molecule type" value="Genomic_DNA"/>
</dbReference>
<gene>
    <name evidence="7" type="primary">rnpA</name>
    <name evidence="9" type="ORF">UX19_C0001G0007</name>
</gene>
<evidence type="ECO:0000256" key="2">
    <source>
        <dbReference type="ARBA" id="ARBA00022694"/>
    </source>
</evidence>
<sequence>MLPKPYQLTKVDFEKVEKDGKIIQLESFGVAYLDRGDAEPSRFGFIVSNKIARDAVDRNRIKRALREAVRQSVWQTKKGTSVLFLTKTTIANKATDEIMNEVRRALKELKLTE</sequence>
<evidence type="ECO:0000256" key="4">
    <source>
        <dbReference type="ARBA" id="ARBA00022759"/>
    </source>
</evidence>
<dbReference type="Pfam" id="PF00825">
    <property type="entry name" value="Ribonuclease_P"/>
    <property type="match status" value="1"/>
</dbReference>
<comment type="caution">
    <text evidence="9">The sequence shown here is derived from an EMBL/GenBank/DDBJ whole genome shotgun (WGS) entry which is preliminary data.</text>
</comment>
<evidence type="ECO:0000256" key="3">
    <source>
        <dbReference type="ARBA" id="ARBA00022722"/>
    </source>
</evidence>
<organism evidence="9 10">
    <name type="scientific">Candidatus Woesebacteria bacterium GW2011_GWA1_45_8</name>
    <dbReference type="NCBI Taxonomy" id="1618559"/>
    <lineage>
        <taxon>Bacteria</taxon>
        <taxon>Candidatus Woeseibacteriota</taxon>
    </lineage>
</organism>
<dbReference type="InterPro" id="IPR020568">
    <property type="entry name" value="Ribosomal_Su5_D2-typ_SF"/>
</dbReference>